<name>A0A0J6CGW7_9BACT</name>
<dbReference type="Proteomes" id="UP000036166">
    <property type="component" value="Unassembled WGS sequence"/>
</dbReference>
<accession>A0A0J6CGW7</accession>
<protein>
    <submittedName>
        <fullName evidence="1">Uncharacterized protein</fullName>
    </submittedName>
</protein>
<feature type="non-terminal residue" evidence="1">
    <location>
        <position position="265"/>
    </location>
</feature>
<organism evidence="1 2">
    <name type="scientific">Parabacteroides goldsteinii</name>
    <dbReference type="NCBI Taxonomy" id="328812"/>
    <lineage>
        <taxon>Bacteria</taxon>
        <taxon>Pseudomonadati</taxon>
        <taxon>Bacteroidota</taxon>
        <taxon>Bacteroidia</taxon>
        <taxon>Bacteroidales</taxon>
        <taxon>Tannerellaceae</taxon>
        <taxon>Parabacteroides</taxon>
    </lineage>
</organism>
<dbReference type="AlphaFoldDB" id="A0A0J6CGW7"/>
<sequence length="265" mass="30301">MKRNKIKYDRWLRMLVLSFALLTGGGMVAWGQKTEISLVLSENHDKVHSEVKTIYVDPDKPRKLSLPELNINTRSGSDVSYNWFVHWYVKGKGTIRHEVITVTSDQAQARGGYLGIKTDGNNSYVTKDYFAKVKETDGLIWSNRLKEDNVVTGGLGIDASTITYELPNVYTGNDIVYCDVSIYKDGKKISNNNYQEPTLLKRYIYEIKTAEECISQINGNPDPDSIYFPKGSEYINFSMPYAPDNYFWKEGDLTHQGAKFQYRIV</sequence>
<reference evidence="1 2" key="1">
    <citation type="submission" date="2015-06" db="EMBL/GenBank/DDBJ databases">
        <title>Draft Genome Sequence of Parabacteroides goldsteinii with Putative Novel Metallo-Beta-Lactamases Isolated from a Blood Culture from a Human Patient.</title>
        <authorList>
            <person name="Krogh T.J."/>
            <person name="Agergaard C.N."/>
            <person name="Moller-Jensen J."/>
            <person name="Justesen U.S."/>
        </authorList>
    </citation>
    <scope>NUCLEOTIDE SEQUENCE [LARGE SCALE GENOMIC DNA]</scope>
    <source>
        <strain evidence="1 2">910340</strain>
    </source>
</reference>
<dbReference type="EMBL" id="LFJV01000061">
    <property type="protein sequence ID" value="KMM32448.1"/>
    <property type="molecule type" value="Genomic_DNA"/>
</dbReference>
<evidence type="ECO:0000313" key="2">
    <source>
        <dbReference type="Proteomes" id="UP000036166"/>
    </source>
</evidence>
<gene>
    <name evidence="1" type="ORF">ACM15_17450</name>
</gene>
<evidence type="ECO:0000313" key="1">
    <source>
        <dbReference type="EMBL" id="KMM32448.1"/>
    </source>
</evidence>
<comment type="caution">
    <text evidence="1">The sequence shown here is derived from an EMBL/GenBank/DDBJ whole genome shotgun (WGS) entry which is preliminary data.</text>
</comment>
<proteinExistence type="predicted"/>